<proteinExistence type="predicted"/>
<evidence type="ECO:0000313" key="2">
    <source>
        <dbReference type="Proteomes" id="UP000531251"/>
    </source>
</evidence>
<gene>
    <name evidence="1" type="ORF">GGR89_000128</name>
</gene>
<sequence>MTDVIGKATNRRLQKRKLPAHAWSDRQERAFLDMLAATCNVVRSCKQAKVDHRSAYRRRRENPVFASAWRAAILTGYERLEEQLLAQLAAPHPFEEDGIDEVPPPAGAFDAKLAMELLRMHRATVENRPQTPRGRVVRVSRDEAEAALNKKLDALAKRLAEERGDQP</sequence>
<evidence type="ECO:0000313" key="1">
    <source>
        <dbReference type="EMBL" id="NJB95836.1"/>
    </source>
</evidence>
<dbReference type="AlphaFoldDB" id="A0A7X6BBG6"/>
<dbReference type="EMBL" id="JAATJB010000001">
    <property type="protein sequence ID" value="NJB95836.1"/>
    <property type="molecule type" value="Genomic_DNA"/>
</dbReference>
<name>A0A7X6BBG6_9SPHN</name>
<dbReference type="Proteomes" id="UP000531251">
    <property type="component" value="Unassembled WGS sequence"/>
</dbReference>
<dbReference type="RefSeq" id="WP_164542657.1">
    <property type="nucleotide sequence ID" value="NZ_BAAADY010000008.1"/>
</dbReference>
<comment type="caution">
    <text evidence="1">The sequence shown here is derived from an EMBL/GenBank/DDBJ whole genome shotgun (WGS) entry which is preliminary data.</text>
</comment>
<protein>
    <recommendedName>
        <fullName evidence="3">Terminase small subunit</fullName>
    </recommendedName>
</protein>
<reference evidence="1 2" key="1">
    <citation type="submission" date="2020-03" db="EMBL/GenBank/DDBJ databases">
        <title>Genomic Encyclopedia of Type Strains, Phase IV (KMG-IV): sequencing the most valuable type-strain genomes for metagenomic binning, comparative biology and taxonomic classification.</title>
        <authorList>
            <person name="Goeker M."/>
        </authorList>
    </citation>
    <scope>NUCLEOTIDE SEQUENCE [LARGE SCALE GENOMIC DNA]</scope>
    <source>
        <strain evidence="1 2">DSM 7225</strain>
    </source>
</reference>
<keyword evidence="2" id="KW-1185">Reference proteome</keyword>
<evidence type="ECO:0008006" key="3">
    <source>
        <dbReference type="Google" id="ProtNLM"/>
    </source>
</evidence>
<accession>A0A7X6BBG6</accession>
<organism evidence="1 2">
    <name type="scientific">Sphingomonas trueperi</name>
    <dbReference type="NCBI Taxonomy" id="53317"/>
    <lineage>
        <taxon>Bacteria</taxon>
        <taxon>Pseudomonadati</taxon>
        <taxon>Pseudomonadota</taxon>
        <taxon>Alphaproteobacteria</taxon>
        <taxon>Sphingomonadales</taxon>
        <taxon>Sphingomonadaceae</taxon>
        <taxon>Sphingomonas</taxon>
    </lineage>
</organism>